<evidence type="ECO:0000256" key="3">
    <source>
        <dbReference type="ARBA" id="ARBA00022705"/>
    </source>
</evidence>
<dbReference type="GO" id="GO:0003887">
    <property type="term" value="F:DNA-directed DNA polymerase activity"/>
    <property type="evidence" value="ECO:0007669"/>
    <property type="project" value="UniProtKB-KW"/>
</dbReference>
<evidence type="ECO:0000313" key="6">
    <source>
        <dbReference type="Proteomes" id="UP000198771"/>
    </source>
</evidence>
<dbReference type="InterPro" id="IPR005790">
    <property type="entry name" value="DNA_polIII_delta"/>
</dbReference>
<keyword evidence="1" id="KW-0808">Transferase</keyword>
<name>A0A1G6DXI2_9BACT</name>
<dbReference type="RefSeq" id="WP_139162996.1">
    <property type="nucleotide sequence ID" value="NZ_FMXO01000014.1"/>
</dbReference>
<evidence type="ECO:0000256" key="1">
    <source>
        <dbReference type="ARBA" id="ARBA00022679"/>
    </source>
</evidence>
<evidence type="ECO:0000256" key="2">
    <source>
        <dbReference type="ARBA" id="ARBA00022695"/>
    </source>
</evidence>
<dbReference type="OrthoDB" id="5443838at2"/>
<evidence type="ECO:0000256" key="4">
    <source>
        <dbReference type="ARBA" id="ARBA00022932"/>
    </source>
</evidence>
<proteinExistence type="predicted"/>
<dbReference type="STRING" id="617002.SAMN05660653_02420"/>
<dbReference type="AlphaFoldDB" id="A0A1G6DXI2"/>
<dbReference type="GO" id="GO:0003677">
    <property type="term" value="F:DNA binding"/>
    <property type="evidence" value="ECO:0007669"/>
    <property type="project" value="InterPro"/>
</dbReference>
<dbReference type="PANTHER" id="PTHR34388:SF1">
    <property type="entry name" value="DNA POLYMERASE III SUBUNIT DELTA"/>
    <property type="match status" value="1"/>
</dbReference>
<keyword evidence="4" id="KW-0239">DNA-directed DNA polymerase</keyword>
<accession>A0A1G6DXI2</accession>
<dbReference type="PANTHER" id="PTHR34388">
    <property type="entry name" value="DNA POLYMERASE III SUBUNIT DELTA"/>
    <property type="match status" value="1"/>
</dbReference>
<dbReference type="Gene3D" id="1.20.272.10">
    <property type="match status" value="1"/>
</dbReference>
<keyword evidence="6" id="KW-1185">Reference proteome</keyword>
<dbReference type="GO" id="GO:0006261">
    <property type="term" value="P:DNA-templated DNA replication"/>
    <property type="evidence" value="ECO:0007669"/>
    <property type="project" value="TreeGrafter"/>
</dbReference>
<keyword evidence="3" id="KW-0235">DNA replication</keyword>
<dbReference type="EMBL" id="FMXO01000014">
    <property type="protein sequence ID" value="SDB49485.1"/>
    <property type="molecule type" value="Genomic_DNA"/>
</dbReference>
<gene>
    <name evidence="5" type="ORF">SAMN05660653_02420</name>
</gene>
<keyword evidence="2" id="KW-0548">Nucleotidyltransferase</keyword>
<sequence length="327" mass="36802">MSRAPFFFCICPDPWMMQREINRLISAAGCAQWSRTTFWADEPLESGFWTMLSMPGLLSLLGKGRVLVLRRANALTVKVWSDLEPLLRKAKPDLWVFFCLEGDWKGRTPAVPAVLAKQSFYKAARKKKWYWEFPGMTPQTLRSELQSWAGRRGISIAPNVAERMAALLPLDGARFGNELLKLELHLGERRQVEDADLHLLGEASAMDNFAFLKAALRSPANPEIWRTVLADHEAGGSGMLMPILGLLQWEMRTLGMLNAGEDASVSLPPSIKDDKRRLARQMGEQGIAAIINLVFQAEKDLKSGRKQADQILEFLVSNLSRHSQTQR</sequence>
<reference evidence="5 6" key="1">
    <citation type="submission" date="2016-10" db="EMBL/GenBank/DDBJ databases">
        <authorList>
            <person name="de Groot N.N."/>
        </authorList>
    </citation>
    <scope>NUCLEOTIDE SEQUENCE [LARGE SCALE GENOMIC DNA]</scope>
    <source>
        <strain evidence="5 6">ASO4-2</strain>
    </source>
</reference>
<organism evidence="5 6">
    <name type="scientific">Desulfonatronum thiosulfatophilum</name>
    <dbReference type="NCBI Taxonomy" id="617002"/>
    <lineage>
        <taxon>Bacteria</taxon>
        <taxon>Pseudomonadati</taxon>
        <taxon>Thermodesulfobacteriota</taxon>
        <taxon>Desulfovibrionia</taxon>
        <taxon>Desulfovibrionales</taxon>
        <taxon>Desulfonatronaceae</taxon>
        <taxon>Desulfonatronum</taxon>
    </lineage>
</organism>
<protein>
    <submittedName>
        <fullName evidence="5">DNA polymerase III, delta subunit</fullName>
    </submittedName>
</protein>
<evidence type="ECO:0000313" key="5">
    <source>
        <dbReference type="EMBL" id="SDB49485.1"/>
    </source>
</evidence>
<dbReference type="Proteomes" id="UP000198771">
    <property type="component" value="Unassembled WGS sequence"/>
</dbReference>
<dbReference type="GO" id="GO:0009360">
    <property type="term" value="C:DNA polymerase III complex"/>
    <property type="evidence" value="ECO:0007669"/>
    <property type="project" value="TreeGrafter"/>
</dbReference>